<dbReference type="RefSeq" id="WP_202746890.1">
    <property type="nucleotide sequence ID" value="NZ_JAESWC010000001.1"/>
</dbReference>
<evidence type="ECO:0000313" key="2">
    <source>
        <dbReference type="EMBL" id="MBL4934242.1"/>
    </source>
</evidence>
<accession>A0ABS1T557</accession>
<feature type="region of interest" description="Disordered" evidence="1">
    <location>
        <begin position="1"/>
        <end position="20"/>
    </location>
</feature>
<name>A0ABS1T557_9CLOT</name>
<dbReference type="SUPFAM" id="SSF101898">
    <property type="entry name" value="NHL repeat"/>
    <property type="match status" value="1"/>
</dbReference>
<evidence type="ECO:0000256" key="1">
    <source>
        <dbReference type="SAM" id="MobiDB-lite"/>
    </source>
</evidence>
<comment type="caution">
    <text evidence="2">The sequence shown here is derived from an EMBL/GenBank/DDBJ whole genome shotgun (WGS) entry which is preliminary data.</text>
</comment>
<dbReference type="EMBL" id="JAESWC010000001">
    <property type="protein sequence ID" value="MBL4934242.1"/>
    <property type="molecule type" value="Genomic_DNA"/>
</dbReference>
<keyword evidence="3" id="KW-1185">Reference proteome</keyword>
<proteinExistence type="predicted"/>
<protein>
    <submittedName>
        <fullName evidence="2">Uncharacterized protein</fullName>
    </submittedName>
</protein>
<gene>
    <name evidence="2" type="ORF">JK636_00565</name>
</gene>
<organism evidence="2 3">
    <name type="scientific">Clostridium rhizosphaerae</name>
    <dbReference type="NCBI Taxonomy" id="2803861"/>
    <lineage>
        <taxon>Bacteria</taxon>
        <taxon>Bacillati</taxon>
        <taxon>Bacillota</taxon>
        <taxon>Clostridia</taxon>
        <taxon>Eubacteriales</taxon>
        <taxon>Clostridiaceae</taxon>
        <taxon>Clostridium</taxon>
    </lineage>
</organism>
<feature type="compositionally biased region" description="Polar residues" evidence="1">
    <location>
        <begin position="1"/>
        <end position="12"/>
    </location>
</feature>
<sequence>MRQMEQYSTSAQGMEVKTTAAKRKVNPADIKLPPGYKIEVFAEELNTPISMIITDKGEMLVADAGVTSGNGKVLRLTKDGFRVIADGFNPPLTGINYYNGNIYVSHRGN</sequence>
<reference evidence="2 3" key="1">
    <citation type="submission" date="2021-01" db="EMBL/GenBank/DDBJ databases">
        <title>Genome public.</title>
        <authorList>
            <person name="Liu C."/>
            <person name="Sun Q."/>
        </authorList>
    </citation>
    <scope>NUCLEOTIDE SEQUENCE [LARGE SCALE GENOMIC DNA]</scope>
    <source>
        <strain evidence="2 3">YIM B02515</strain>
    </source>
</reference>
<evidence type="ECO:0000313" key="3">
    <source>
        <dbReference type="Proteomes" id="UP000632377"/>
    </source>
</evidence>
<dbReference type="Proteomes" id="UP000632377">
    <property type="component" value="Unassembled WGS sequence"/>
</dbReference>